<evidence type="ECO:0000256" key="2">
    <source>
        <dbReference type="ARBA" id="ARBA00022552"/>
    </source>
</evidence>
<evidence type="ECO:0000313" key="11">
    <source>
        <dbReference type="Proteomes" id="UP000257080"/>
    </source>
</evidence>
<dbReference type="PANTHER" id="PTHR11727:SF7">
    <property type="entry name" value="DIMETHYLADENOSINE TRANSFERASE-RELATED"/>
    <property type="match status" value="1"/>
</dbReference>
<evidence type="ECO:0000256" key="6">
    <source>
        <dbReference type="ARBA" id="ARBA00022884"/>
    </source>
</evidence>
<feature type="binding site" evidence="7 8">
    <location>
        <position position="125"/>
    </location>
    <ligand>
        <name>S-adenosyl-L-methionine</name>
        <dbReference type="ChEBI" id="CHEBI:59789"/>
    </ligand>
</feature>
<dbReference type="OrthoDB" id="9814755at2"/>
<dbReference type="GO" id="GO:0003723">
    <property type="term" value="F:RNA binding"/>
    <property type="evidence" value="ECO:0007669"/>
    <property type="project" value="UniProtKB-UniRule"/>
</dbReference>
<feature type="domain" description="Ribosomal RNA adenine methylase transferase N-terminal" evidence="9">
    <location>
        <begin position="39"/>
        <end position="210"/>
    </location>
</feature>
<dbReference type="InterPro" id="IPR020596">
    <property type="entry name" value="rRNA_Ade_Mease_Trfase_CS"/>
</dbReference>
<dbReference type="InterPro" id="IPR023165">
    <property type="entry name" value="rRNA_Ade_diMease-like_C"/>
</dbReference>
<dbReference type="SUPFAM" id="SSF53335">
    <property type="entry name" value="S-adenosyl-L-methionine-dependent methyltransferases"/>
    <property type="match status" value="1"/>
</dbReference>
<dbReference type="Pfam" id="PF00398">
    <property type="entry name" value="RrnaAD"/>
    <property type="match status" value="1"/>
</dbReference>
<dbReference type="GO" id="GO:0005829">
    <property type="term" value="C:cytosol"/>
    <property type="evidence" value="ECO:0007669"/>
    <property type="project" value="TreeGrafter"/>
</dbReference>
<feature type="binding site" evidence="7 8">
    <location>
        <position position="59"/>
    </location>
    <ligand>
        <name>S-adenosyl-L-methionine</name>
        <dbReference type="ChEBI" id="CHEBI:59789"/>
    </ligand>
</feature>
<dbReference type="InterPro" id="IPR020598">
    <property type="entry name" value="rRNA_Ade_methylase_Trfase_N"/>
</dbReference>
<feature type="binding site" evidence="7 8">
    <location>
        <position position="34"/>
    </location>
    <ligand>
        <name>S-adenosyl-L-methionine</name>
        <dbReference type="ChEBI" id="CHEBI:59789"/>
    </ligand>
</feature>
<dbReference type="NCBIfam" id="TIGR00755">
    <property type="entry name" value="ksgA"/>
    <property type="match status" value="1"/>
</dbReference>
<dbReference type="FunFam" id="3.40.50.150:FF:000023">
    <property type="entry name" value="Ribosomal RNA small subunit methyltransferase A"/>
    <property type="match status" value="1"/>
</dbReference>
<keyword evidence="3 7" id="KW-0489">Methyltransferase</keyword>
<dbReference type="HAMAP" id="MF_00607">
    <property type="entry name" value="16SrRNA_methyltr_A"/>
    <property type="match status" value="1"/>
</dbReference>
<dbReference type="InterPro" id="IPR001737">
    <property type="entry name" value="KsgA/Erm"/>
</dbReference>
<comment type="function">
    <text evidence="7">Specifically dimethylates two adjacent adenosines (A1518 and A1519) in the loop of a conserved hairpin near the 3'-end of 16S rRNA in the 30S particle. May play a critical role in biogenesis of 30S subunits.</text>
</comment>
<evidence type="ECO:0000313" key="10">
    <source>
        <dbReference type="EMBL" id="RFA26328.1"/>
    </source>
</evidence>
<name>A0A3E0WAR5_9MICO</name>
<keyword evidence="1 7" id="KW-0963">Cytoplasm</keyword>
<evidence type="ECO:0000256" key="8">
    <source>
        <dbReference type="PROSITE-ProRule" id="PRU01026"/>
    </source>
</evidence>
<dbReference type="CDD" id="cd02440">
    <property type="entry name" value="AdoMet_MTases"/>
    <property type="match status" value="1"/>
</dbReference>
<organism evidence="10 11">
    <name type="scientific">Subtercola boreus</name>
    <dbReference type="NCBI Taxonomy" id="120213"/>
    <lineage>
        <taxon>Bacteria</taxon>
        <taxon>Bacillati</taxon>
        <taxon>Actinomycetota</taxon>
        <taxon>Actinomycetes</taxon>
        <taxon>Micrococcales</taxon>
        <taxon>Microbacteriaceae</taxon>
        <taxon>Subtercola</taxon>
    </lineage>
</organism>
<dbReference type="Gene3D" id="3.40.50.150">
    <property type="entry name" value="Vaccinia Virus protein VP39"/>
    <property type="match status" value="1"/>
</dbReference>
<dbReference type="EMBL" id="NBXE01000026">
    <property type="protein sequence ID" value="RFA26328.1"/>
    <property type="molecule type" value="Genomic_DNA"/>
</dbReference>
<comment type="subcellular location">
    <subcellularLocation>
        <location evidence="7">Cytoplasm</location>
    </subcellularLocation>
</comment>
<dbReference type="InterPro" id="IPR011530">
    <property type="entry name" value="rRNA_adenine_dimethylase"/>
</dbReference>
<feature type="binding site" evidence="7 8">
    <location>
        <position position="80"/>
    </location>
    <ligand>
        <name>S-adenosyl-L-methionine</name>
        <dbReference type="ChEBI" id="CHEBI:59789"/>
    </ligand>
</feature>
<keyword evidence="4 7" id="KW-0808">Transferase</keyword>
<dbReference type="GO" id="GO:0052908">
    <property type="term" value="F:16S rRNA (adenine(1518)-N(6)/adenine(1519)-N(6))-dimethyltransferase activity"/>
    <property type="evidence" value="ECO:0007669"/>
    <property type="project" value="UniProtKB-EC"/>
</dbReference>
<evidence type="ECO:0000256" key="4">
    <source>
        <dbReference type="ARBA" id="ARBA00022679"/>
    </source>
</evidence>
<evidence type="ECO:0000256" key="7">
    <source>
        <dbReference type="HAMAP-Rule" id="MF_00607"/>
    </source>
</evidence>
<dbReference type="PROSITE" id="PS01131">
    <property type="entry name" value="RRNA_A_DIMETH"/>
    <property type="match status" value="1"/>
</dbReference>
<comment type="caution">
    <text evidence="10">The sequence shown here is derived from an EMBL/GenBank/DDBJ whole genome shotgun (WGS) entry which is preliminary data.</text>
</comment>
<comment type="similarity">
    <text evidence="7">Belongs to the class I-like SAM-binding methyltransferase superfamily. rRNA adenine N(6)-methyltransferase family. RsmA subfamily.</text>
</comment>
<dbReference type="AlphaFoldDB" id="A0A3E0WAR5"/>
<accession>A0A3E0WAR5</accession>
<dbReference type="PANTHER" id="PTHR11727">
    <property type="entry name" value="DIMETHYLADENOSINE TRANSFERASE"/>
    <property type="match status" value="1"/>
</dbReference>
<proteinExistence type="inferred from homology"/>
<dbReference type="PROSITE" id="PS51689">
    <property type="entry name" value="SAM_RNA_A_N6_MT"/>
    <property type="match status" value="1"/>
</dbReference>
<dbReference type="SMART" id="SM00650">
    <property type="entry name" value="rADc"/>
    <property type="match status" value="1"/>
</dbReference>
<evidence type="ECO:0000256" key="3">
    <source>
        <dbReference type="ARBA" id="ARBA00022603"/>
    </source>
</evidence>
<keyword evidence="2 7" id="KW-0698">rRNA processing</keyword>
<gene>
    <name evidence="7" type="primary">rsmA</name>
    <name evidence="7" type="synonym">ksgA</name>
    <name evidence="10" type="ORF">B7R25_11265</name>
</gene>
<evidence type="ECO:0000256" key="5">
    <source>
        <dbReference type="ARBA" id="ARBA00022691"/>
    </source>
</evidence>
<reference evidence="10 11" key="1">
    <citation type="submission" date="2017-04" db="EMBL/GenBank/DDBJ databases">
        <title>Comparative genome analysis of Subtercola boreus.</title>
        <authorList>
            <person name="Cho Y.-J."/>
            <person name="Cho A."/>
            <person name="Kim O.-S."/>
            <person name="Lee J.-I."/>
        </authorList>
    </citation>
    <scope>NUCLEOTIDE SEQUENCE [LARGE SCALE GENOMIC DNA]</scope>
    <source>
        <strain evidence="10 11">P28004</strain>
    </source>
</reference>
<feature type="binding site" evidence="7 8">
    <location>
        <position position="32"/>
    </location>
    <ligand>
        <name>S-adenosyl-L-methionine</name>
        <dbReference type="ChEBI" id="CHEBI:59789"/>
    </ligand>
</feature>
<dbReference type="Gene3D" id="1.10.8.100">
    <property type="entry name" value="Ribosomal RNA adenine dimethylase-like, domain 2"/>
    <property type="match status" value="1"/>
</dbReference>
<evidence type="ECO:0000259" key="9">
    <source>
        <dbReference type="SMART" id="SM00650"/>
    </source>
</evidence>
<sequence length="284" mass="30592">MTDERASLLGPAEIRDLAELLNLTPTKKLGQNFVIDGNSVRRIVRIAGVQPGETVVEIGPGLGSLTLGILEVGAEVIAVEIDKRLAEQLPLTVGILQPDARLLVIRDDAMRILSLPGAPTRLVANLPYNVSVPVLLHFLEHFWSIQSGVVMVQAEVGHRIAAEPGSKVYGSPSVKAAWYGAWRTAGQVSRQVFWPVPNVDSVLVAFERSATSLASEELRIATFELVDGAFQQRRKMLRQSLSSVFGSSQAAAEVISAAGQDPTARGEALTVHDFLSIARASMNR</sequence>
<protein>
    <recommendedName>
        <fullName evidence="7">Ribosomal RNA small subunit methyltransferase A</fullName>
        <ecNumber evidence="7">2.1.1.182</ecNumber>
    </recommendedName>
    <alternativeName>
        <fullName evidence="7">16S rRNA (adenine(1518)-N(6)/adenine(1519)-N(6))-dimethyltransferase</fullName>
    </alternativeName>
    <alternativeName>
        <fullName evidence="7">16S rRNA dimethyladenosine transferase</fullName>
    </alternativeName>
    <alternativeName>
        <fullName evidence="7">16S rRNA dimethylase</fullName>
    </alternativeName>
    <alternativeName>
        <fullName evidence="7">S-adenosylmethionine-6-N', N'-adenosyl(rRNA) dimethyltransferase</fullName>
    </alternativeName>
</protein>
<feature type="binding site" evidence="7 8">
    <location>
        <position position="108"/>
    </location>
    <ligand>
        <name>S-adenosyl-L-methionine</name>
        <dbReference type="ChEBI" id="CHEBI:59789"/>
    </ligand>
</feature>
<comment type="catalytic activity">
    <reaction evidence="7">
        <text>adenosine(1518)/adenosine(1519) in 16S rRNA + 4 S-adenosyl-L-methionine = N(6)-dimethyladenosine(1518)/N(6)-dimethyladenosine(1519) in 16S rRNA + 4 S-adenosyl-L-homocysteine + 4 H(+)</text>
        <dbReference type="Rhea" id="RHEA:19609"/>
        <dbReference type="Rhea" id="RHEA-COMP:10232"/>
        <dbReference type="Rhea" id="RHEA-COMP:10233"/>
        <dbReference type="ChEBI" id="CHEBI:15378"/>
        <dbReference type="ChEBI" id="CHEBI:57856"/>
        <dbReference type="ChEBI" id="CHEBI:59789"/>
        <dbReference type="ChEBI" id="CHEBI:74411"/>
        <dbReference type="ChEBI" id="CHEBI:74493"/>
        <dbReference type="EC" id="2.1.1.182"/>
    </reaction>
</comment>
<dbReference type="RefSeq" id="WP_116419062.1">
    <property type="nucleotide sequence ID" value="NZ_NBXC01000021.1"/>
</dbReference>
<dbReference type="Proteomes" id="UP000257080">
    <property type="component" value="Unassembled WGS sequence"/>
</dbReference>
<dbReference type="EC" id="2.1.1.182" evidence="7"/>
<dbReference type="InterPro" id="IPR029063">
    <property type="entry name" value="SAM-dependent_MTases_sf"/>
</dbReference>
<evidence type="ECO:0000256" key="1">
    <source>
        <dbReference type="ARBA" id="ARBA00022490"/>
    </source>
</evidence>
<keyword evidence="6 7" id="KW-0694">RNA-binding</keyword>
<keyword evidence="5 7" id="KW-0949">S-adenosyl-L-methionine</keyword>